<dbReference type="GO" id="GO:0006865">
    <property type="term" value="P:amino acid transport"/>
    <property type="evidence" value="ECO:0007669"/>
    <property type="project" value="UniProtKB-KW"/>
</dbReference>
<dbReference type="Pfam" id="PF13458">
    <property type="entry name" value="Peripla_BP_6"/>
    <property type="match status" value="1"/>
</dbReference>
<evidence type="ECO:0000259" key="5">
    <source>
        <dbReference type="Pfam" id="PF13458"/>
    </source>
</evidence>
<dbReference type="AlphaFoldDB" id="A0A832A1E8"/>
<evidence type="ECO:0000256" key="4">
    <source>
        <dbReference type="ARBA" id="ARBA00022970"/>
    </source>
</evidence>
<evidence type="ECO:0000313" key="6">
    <source>
        <dbReference type="EMBL" id="HFK95877.1"/>
    </source>
</evidence>
<organism evidence="6">
    <name type="scientific">Desulfacinum infernum</name>
    <dbReference type="NCBI Taxonomy" id="35837"/>
    <lineage>
        <taxon>Bacteria</taxon>
        <taxon>Pseudomonadati</taxon>
        <taxon>Thermodesulfobacteriota</taxon>
        <taxon>Syntrophobacteria</taxon>
        <taxon>Syntrophobacterales</taxon>
        <taxon>Syntrophobacteraceae</taxon>
        <taxon>Desulfacinum</taxon>
    </lineage>
</organism>
<dbReference type="Gene3D" id="3.40.50.2300">
    <property type="match status" value="2"/>
</dbReference>
<feature type="domain" description="Leucine-binding protein" evidence="5">
    <location>
        <begin position="36"/>
        <end position="372"/>
    </location>
</feature>
<sequence length="393" mass="42284">MKGKHRWVVSVVGVVAALSWAVGIFCPAGAKAAKEPYKVGAVFAITGTASFLGEPEKKTAEMIAEEINAQGGINGHPLQLIIYDDESDATKSTLAVKKLIKTDQVPVIIGPTQSDASLAVAPIAEEAQVPLISCAASYKIVEPVSERRWIFKVAGSDKHVVGKMYDYMKAKGITKIGIMTASTGFGASGREELLRLAPEYGITVLADERYGPKDTDLTAQLTKMREAKVEAIVNWSVGPTQVLAVKGWRDLKMDNIPLFQSHGFGSRKNIELAGGAAEGVLLPLARVNVGPLLPDTQPQKKVILAYTQAYEKKYNEPVSSFGGHAWDALHLAVAALKAVGPDPAKIRDFLENTKGFVGQHGIFNFSPQDHNGLSKDDLEMVVVKNGDWALAPW</sequence>
<proteinExistence type="inferred from homology"/>
<dbReference type="EMBL" id="DSTK01000005">
    <property type="protein sequence ID" value="HFK95877.1"/>
    <property type="molecule type" value="Genomic_DNA"/>
</dbReference>
<evidence type="ECO:0000256" key="2">
    <source>
        <dbReference type="ARBA" id="ARBA00022448"/>
    </source>
</evidence>
<dbReference type="SUPFAM" id="SSF53822">
    <property type="entry name" value="Periplasmic binding protein-like I"/>
    <property type="match status" value="1"/>
</dbReference>
<dbReference type="InterPro" id="IPR000709">
    <property type="entry name" value="Leu_Ile_Val-bd"/>
</dbReference>
<dbReference type="InterPro" id="IPR028081">
    <property type="entry name" value="Leu-bd"/>
</dbReference>
<name>A0A832A1E8_9BACT</name>
<comment type="similarity">
    <text evidence="1">Belongs to the leucine-binding protein family.</text>
</comment>
<evidence type="ECO:0000256" key="3">
    <source>
        <dbReference type="ARBA" id="ARBA00022729"/>
    </source>
</evidence>
<dbReference type="InterPro" id="IPR028082">
    <property type="entry name" value="Peripla_BP_I"/>
</dbReference>
<dbReference type="CDD" id="cd06333">
    <property type="entry name" value="PBP1_ABC_RPA1789-like"/>
    <property type="match status" value="1"/>
</dbReference>
<dbReference type="InterPro" id="IPR051010">
    <property type="entry name" value="BCAA_transport"/>
</dbReference>
<evidence type="ECO:0000256" key="1">
    <source>
        <dbReference type="ARBA" id="ARBA00010062"/>
    </source>
</evidence>
<gene>
    <name evidence="6" type="ORF">ENS06_00970</name>
</gene>
<protein>
    <submittedName>
        <fullName evidence="6">ABC transporter substrate-binding protein</fullName>
    </submittedName>
</protein>
<keyword evidence="2" id="KW-0813">Transport</keyword>
<keyword evidence="4" id="KW-0029">Amino-acid transport</keyword>
<reference evidence="6" key="1">
    <citation type="journal article" date="2020" name="mSystems">
        <title>Genome- and Community-Level Interaction Insights into Carbon Utilization and Element Cycling Functions of Hydrothermarchaeota in Hydrothermal Sediment.</title>
        <authorList>
            <person name="Zhou Z."/>
            <person name="Liu Y."/>
            <person name="Xu W."/>
            <person name="Pan J."/>
            <person name="Luo Z.H."/>
            <person name="Li M."/>
        </authorList>
    </citation>
    <scope>NUCLEOTIDE SEQUENCE [LARGE SCALE GENOMIC DNA]</scope>
    <source>
        <strain evidence="6">SpSt-456</strain>
    </source>
</reference>
<accession>A0A832A1E8</accession>
<dbReference type="PANTHER" id="PTHR30483">
    <property type="entry name" value="LEUCINE-SPECIFIC-BINDING PROTEIN"/>
    <property type="match status" value="1"/>
</dbReference>
<comment type="caution">
    <text evidence="6">The sequence shown here is derived from an EMBL/GenBank/DDBJ whole genome shotgun (WGS) entry which is preliminary data.</text>
</comment>
<dbReference type="PRINTS" id="PR00337">
    <property type="entry name" value="LEUILEVALBP"/>
</dbReference>
<keyword evidence="3" id="KW-0732">Signal</keyword>
<dbReference type="PANTHER" id="PTHR30483:SF38">
    <property type="entry name" value="BLR7848 PROTEIN"/>
    <property type="match status" value="1"/>
</dbReference>